<evidence type="ECO:0000313" key="2">
    <source>
        <dbReference type="Proteomes" id="UP001589647"/>
    </source>
</evidence>
<dbReference type="InterPro" id="IPR011042">
    <property type="entry name" value="6-blade_b-propeller_TolB-like"/>
</dbReference>
<sequence>MPVVVPVTSLAEPMATGAPLPASGSPRFFVTVGAPYVAPGPFPPGQSPSASGAPAQLPPVVNDAATGAFVAPVPRPKGGPSGWEFVAAAPDNRTFALAGGTLGKSFRFFLVRLEENGQPGEPRLVPEAEPEPEQVVALALSHDGTRLAYACDLGEGGTKVTVLDVATGRRRDWTTFGKLMDVAWAPDGRSLATVGIGWGIGLLDLAAGGSDLRKASRLLRSSTEVPLPRSIAFTPDGRALLYTAGHDVNRLSVDGGEPERVARTAVPAGARADLRLSVDGSGRHLLYTHDWRAYRVDLADGSATSAPIDIGSTQPRDGRSAVVAW</sequence>
<name>A0ABV5IZD5_9ACTN</name>
<proteinExistence type="predicted"/>
<organism evidence="1 2">
    <name type="scientific">Nonomuraea spiralis</name>
    <dbReference type="NCBI Taxonomy" id="46182"/>
    <lineage>
        <taxon>Bacteria</taxon>
        <taxon>Bacillati</taxon>
        <taxon>Actinomycetota</taxon>
        <taxon>Actinomycetes</taxon>
        <taxon>Streptosporangiales</taxon>
        <taxon>Streptosporangiaceae</taxon>
        <taxon>Nonomuraea</taxon>
    </lineage>
</organism>
<comment type="caution">
    <text evidence="1">The sequence shown here is derived from an EMBL/GenBank/DDBJ whole genome shotgun (WGS) entry which is preliminary data.</text>
</comment>
<reference evidence="1 2" key="1">
    <citation type="submission" date="2024-09" db="EMBL/GenBank/DDBJ databases">
        <authorList>
            <person name="Sun Q."/>
            <person name="Mori K."/>
        </authorList>
    </citation>
    <scope>NUCLEOTIDE SEQUENCE [LARGE SCALE GENOMIC DNA]</scope>
    <source>
        <strain evidence="1 2">CCM 3426</strain>
    </source>
</reference>
<dbReference type="Proteomes" id="UP001589647">
    <property type="component" value="Unassembled WGS sequence"/>
</dbReference>
<accession>A0ABV5IZD5</accession>
<gene>
    <name evidence="1" type="ORF">ACFFV7_49375</name>
</gene>
<dbReference type="SUPFAM" id="SSF82171">
    <property type="entry name" value="DPP6 N-terminal domain-like"/>
    <property type="match status" value="1"/>
</dbReference>
<evidence type="ECO:0000313" key="1">
    <source>
        <dbReference type="EMBL" id="MFB9209270.1"/>
    </source>
</evidence>
<protein>
    <submittedName>
        <fullName evidence="1">WD40 repeat domain-containing protein</fullName>
    </submittedName>
</protein>
<dbReference type="RefSeq" id="WP_189652979.1">
    <property type="nucleotide sequence ID" value="NZ_BMRC01000034.1"/>
</dbReference>
<keyword evidence="2" id="KW-1185">Reference proteome</keyword>
<dbReference type="EMBL" id="JBHMEI010000098">
    <property type="protein sequence ID" value="MFB9209270.1"/>
    <property type="molecule type" value="Genomic_DNA"/>
</dbReference>
<dbReference type="Gene3D" id="2.120.10.30">
    <property type="entry name" value="TolB, C-terminal domain"/>
    <property type="match status" value="1"/>
</dbReference>